<feature type="active site" description="Charge relay system" evidence="6">
    <location>
        <position position="283"/>
    </location>
</feature>
<keyword evidence="9" id="KW-1185">Reference proteome</keyword>
<dbReference type="SUPFAM" id="SSF53474">
    <property type="entry name" value="alpha/beta-Hydrolases"/>
    <property type="match status" value="1"/>
</dbReference>
<evidence type="ECO:0000256" key="4">
    <source>
        <dbReference type="ARBA" id="ARBA00022487"/>
    </source>
</evidence>
<evidence type="ECO:0000256" key="1">
    <source>
        <dbReference type="ARBA" id="ARBA00005622"/>
    </source>
</evidence>
<keyword evidence="4 7" id="KW-0719">Serine esterase</keyword>
<feature type="active site" description="Charge relay system" evidence="6">
    <location>
        <position position="172"/>
    </location>
</feature>
<dbReference type="AlphaFoldDB" id="A0AAD3CLP7"/>
<dbReference type="PANTHER" id="PTHR10061">
    <property type="entry name" value="S-FORMYLGLUTATHIONE HYDROLASE"/>
    <property type="match status" value="1"/>
</dbReference>
<dbReference type="GO" id="GO:0018738">
    <property type="term" value="F:S-formylglutathione hydrolase activity"/>
    <property type="evidence" value="ECO:0007669"/>
    <property type="project" value="UniProtKB-EC"/>
</dbReference>
<name>A0AAD3CLP7_9STRA</name>
<comment type="caution">
    <text evidence="8">The sequence shown here is derived from an EMBL/GenBank/DDBJ whole genome shotgun (WGS) entry which is preliminary data.</text>
</comment>
<dbReference type="GO" id="GO:0052689">
    <property type="term" value="F:carboxylic ester hydrolase activity"/>
    <property type="evidence" value="ECO:0007669"/>
    <property type="project" value="UniProtKB-KW"/>
</dbReference>
<keyword evidence="5 7" id="KW-0378">Hydrolase</keyword>
<gene>
    <name evidence="8" type="ORF">CTEN210_03656</name>
</gene>
<dbReference type="InterPro" id="IPR029058">
    <property type="entry name" value="AB_hydrolase_fold"/>
</dbReference>
<dbReference type="Proteomes" id="UP001054902">
    <property type="component" value="Unassembled WGS sequence"/>
</dbReference>
<feature type="active site" description="Charge relay system" evidence="6">
    <location>
        <position position="250"/>
    </location>
</feature>
<evidence type="ECO:0000256" key="5">
    <source>
        <dbReference type="ARBA" id="ARBA00022801"/>
    </source>
</evidence>
<dbReference type="GO" id="GO:0005829">
    <property type="term" value="C:cytosol"/>
    <property type="evidence" value="ECO:0007669"/>
    <property type="project" value="TreeGrafter"/>
</dbReference>
<dbReference type="EMBL" id="BLLK01000022">
    <property type="protein sequence ID" value="GFH47181.1"/>
    <property type="molecule type" value="Genomic_DNA"/>
</dbReference>
<comment type="catalytic activity">
    <reaction evidence="7">
        <text>S-formylglutathione + H2O = formate + glutathione + H(+)</text>
        <dbReference type="Rhea" id="RHEA:14961"/>
        <dbReference type="ChEBI" id="CHEBI:15377"/>
        <dbReference type="ChEBI" id="CHEBI:15378"/>
        <dbReference type="ChEBI" id="CHEBI:15740"/>
        <dbReference type="ChEBI" id="CHEBI:57688"/>
        <dbReference type="ChEBI" id="CHEBI:57925"/>
        <dbReference type="EC" id="3.1.2.12"/>
    </reaction>
</comment>
<sequence>MSSFEIISKTRVVEEGYDTSSTATQLEAGCYHRISHISDSTKTKMIFGLFVPSTYQKTNNNPIIYWLSGLTCDDTNFAMKAGVKAFETADKHGLAIVMPDTSPRPHGDESVDVPNVDSYDFGIGAGFYVNATQEPYSANYKMYDYVTKELPTLLENDLSLGKNGLKSIMGHSMGGHGSLTIALKEGKDCWKSVSAFAPICNATDCPWGHKAFEGYLGSVEAGKSHDASVLMAALENPIYDDILIDQGTADNFLEGQLKPDAIKKASEKSGQKVTLNMRNGFDHSYYFIAKFIDDHVNFHAKYLS</sequence>
<dbReference type="PANTHER" id="PTHR10061:SF0">
    <property type="entry name" value="S-FORMYLGLUTATHIONE HYDROLASE"/>
    <property type="match status" value="1"/>
</dbReference>
<comment type="function">
    <text evidence="7">Serine hydrolase involved in the detoxification of formaldehyde.</text>
</comment>
<dbReference type="Gene3D" id="3.40.50.1820">
    <property type="entry name" value="alpha/beta hydrolase"/>
    <property type="match status" value="1"/>
</dbReference>
<evidence type="ECO:0000256" key="3">
    <source>
        <dbReference type="ARBA" id="ARBA00016774"/>
    </source>
</evidence>
<proteinExistence type="inferred from homology"/>
<dbReference type="Pfam" id="PF00756">
    <property type="entry name" value="Esterase"/>
    <property type="match status" value="1"/>
</dbReference>
<dbReference type="GO" id="GO:0046294">
    <property type="term" value="P:formaldehyde catabolic process"/>
    <property type="evidence" value="ECO:0007669"/>
    <property type="project" value="InterPro"/>
</dbReference>
<dbReference type="InterPro" id="IPR000801">
    <property type="entry name" value="Esterase-like"/>
</dbReference>
<dbReference type="EC" id="3.1.2.12" evidence="2 7"/>
<evidence type="ECO:0000313" key="9">
    <source>
        <dbReference type="Proteomes" id="UP001054902"/>
    </source>
</evidence>
<reference evidence="8 9" key="1">
    <citation type="journal article" date="2021" name="Sci. Rep.">
        <title>The genome of the diatom Chaetoceros tenuissimus carries an ancient integrated fragment of an extant virus.</title>
        <authorList>
            <person name="Hongo Y."/>
            <person name="Kimura K."/>
            <person name="Takaki Y."/>
            <person name="Yoshida Y."/>
            <person name="Baba S."/>
            <person name="Kobayashi G."/>
            <person name="Nagasaki K."/>
            <person name="Hano T."/>
            <person name="Tomaru Y."/>
        </authorList>
    </citation>
    <scope>NUCLEOTIDE SEQUENCE [LARGE SCALE GENOMIC DNA]</scope>
    <source>
        <strain evidence="8 9">NIES-3715</strain>
    </source>
</reference>
<evidence type="ECO:0000256" key="6">
    <source>
        <dbReference type="PIRSR" id="PIRSR614186-1"/>
    </source>
</evidence>
<evidence type="ECO:0000256" key="2">
    <source>
        <dbReference type="ARBA" id="ARBA00012479"/>
    </source>
</evidence>
<dbReference type="NCBIfam" id="TIGR02821">
    <property type="entry name" value="fghA_ester_D"/>
    <property type="match status" value="1"/>
</dbReference>
<evidence type="ECO:0000256" key="7">
    <source>
        <dbReference type="RuleBase" id="RU363068"/>
    </source>
</evidence>
<organism evidence="8 9">
    <name type="scientific">Chaetoceros tenuissimus</name>
    <dbReference type="NCBI Taxonomy" id="426638"/>
    <lineage>
        <taxon>Eukaryota</taxon>
        <taxon>Sar</taxon>
        <taxon>Stramenopiles</taxon>
        <taxon>Ochrophyta</taxon>
        <taxon>Bacillariophyta</taxon>
        <taxon>Coscinodiscophyceae</taxon>
        <taxon>Chaetocerotophycidae</taxon>
        <taxon>Chaetocerotales</taxon>
        <taxon>Chaetocerotaceae</taxon>
        <taxon>Chaetoceros</taxon>
    </lineage>
</organism>
<accession>A0AAD3CLP7</accession>
<comment type="similarity">
    <text evidence="1 7">Belongs to the esterase D family.</text>
</comment>
<evidence type="ECO:0000313" key="8">
    <source>
        <dbReference type="EMBL" id="GFH47181.1"/>
    </source>
</evidence>
<dbReference type="InterPro" id="IPR014186">
    <property type="entry name" value="S-formylglutathione_hydrol"/>
</dbReference>
<keyword evidence="7" id="KW-0963">Cytoplasm</keyword>
<comment type="subcellular location">
    <subcellularLocation>
        <location evidence="7">Cytoplasm</location>
    </subcellularLocation>
</comment>
<protein>
    <recommendedName>
        <fullName evidence="3 7">S-formylglutathione hydrolase</fullName>
        <ecNumber evidence="2 7">3.1.2.12</ecNumber>
    </recommendedName>
</protein>